<dbReference type="PROSITE" id="PS51257">
    <property type="entry name" value="PROKAR_LIPOPROTEIN"/>
    <property type="match status" value="1"/>
</dbReference>
<keyword evidence="3" id="KW-1185">Reference proteome</keyword>
<evidence type="ECO:0000313" key="2">
    <source>
        <dbReference type="EMBL" id="QWG06731.1"/>
    </source>
</evidence>
<dbReference type="EMBL" id="CP076128">
    <property type="protein sequence ID" value="QWG06731.1"/>
    <property type="molecule type" value="Genomic_DNA"/>
</dbReference>
<accession>A0ABX8GT87</accession>
<evidence type="ECO:0000256" key="1">
    <source>
        <dbReference type="SAM" id="SignalP"/>
    </source>
</evidence>
<sequence length="152" mass="16904">MKRILISIITFLSITLISSCAKENPQPSSKPSITSNFTGASFSQGNFHSNIDFNVNVPSKISHLVAVFPTLEGSENATDLASEPQDQQEFEAQDILLIGKTYLDVKGAQYARVELQQEYLNELKPGLYTIELQVEDANNISSRRIVELEIQN</sequence>
<gene>
    <name evidence="2" type="ORF">KM029_15685</name>
</gene>
<dbReference type="Proteomes" id="UP000682802">
    <property type="component" value="Chromosome 1"/>
</dbReference>
<dbReference type="RefSeq" id="WP_144074138.1">
    <property type="nucleotide sequence ID" value="NZ_CP076128.1"/>
</dbReference>
<organism evidence="2 3">
    <name type="scientific">Flammeovirga kamogawensis</name>
    <dbReference type="NCBI Taxonomy" id="373891"/>
    <lineage>
        <taxon>Bacteria</taxon>
        <taxon>Pseudomonadati</taxon>
        <taxon>Bacteroidota</taxon>
        <taxon>Cytophagia</taxon>
        <taxon>Cytophagales</taxon>
        <taxon>Flammeovirgaceae</taxon>
        <taxon>Flammeovirga</taxon>
    </lineage>
</organism>
<name>A0ABX8GT87_9BACT</name>
<feature type="signal peptide" evidence="1">
    <location>
        <begin position="1"/>
        <end position="21"/>
    </location>
</feature>
<protein>
    <recommendedName>
        <fullName evidence="4">DUF4625 domain-containing protein</fullName>
    </recommendedName>
</protein>
<evidence type="ECO:0000313" key="3">
    <source>
        <dbReference type="Proteomes" id="UP000682802"/>
    </source>
</evidence>
<proteinExistence type="predicted"/>
<evidence type="ECO:0008006" key="4">
    <source>
        <dbReference type="Google" id="ProtNLM"/>
    </source>
</evidence>
<keyword evidence="1" id="KW-0732">Signal</keyword>
<feature type="chain" id="PRO_5045541307" description="DUF4625 domain-containing protein" evidence="1">
    <location>
        <begin position="22"/>
        <end position="152"/>
    </location>
</feature>
<reference evidence="2 3" key="1">
    <citation type="submission" date="2021-05" db="EMBL/GenBank/DDBJ databases">
        <title>Comparative genomic studies on the polysaccharide-degrading batcterial strains of the Flammeovirga genus.</title>
        <authorList>
            <person name="Zewei F."/>
            <person name="Zheng Z."/>
            <person name="Yu L."/>
            <person name="Ruyue G."/>
            <person name="Yanhong M."/>
            <person name="Yuanyuan C."/>
            <person name="Jingyan G."/>
            <person name="Wenjun H."/>
        </authorList>
    </citation>
    <scope>NUCLEOTIDE SEQUENCE [LARGE SCALE GENOMIC DNA]</scope>
    <source>
        <strain evidence="2 3">YS10</strain>
    </source>
</reference>